<gene>
    <name evidence="2" type="ORF">NCTC13307_04860</name>
</gene>
<feature type="signal peptide" evidence="1">
    <location>
        <begin position="1"/>
        <end position="30"/>
    </location>
</feature>
<keyword evidence="2" id="KW-0645">Protease</keyword>
<dbReference type="GO" id="GO:0008233">
    <property type="term" value="F:peptidase activity"/>
    <property type="evidence" value="ECO:0007669"/>
    <property type="project" value="UniProtKB-KW"/>
</dbReference>
<accession>A0A381KM62</accession>
<keyword evidence="1" id="KW-0732">Signal</keyword>
<reference evidence="2" key="1">
    <citation type="submission" date="2018-06" db="EMBL/GenBank/DDBJ databases">
        <authorList>
            <consortium name="Pathogen Informatics"/>
            <person name="Doyle S."/>
        </authorList>
    </citation>
    <scope>NUCLEOTIDE SEQUENCE</scope>
    <source>
        <strain evidence="2">NCTC13307</strain>
    </source>
</reference>
<evidence type="ECO:0000313" key="2">
    <source>
        <dbReference type="EMBL" id="SUY83727.1"/>
    </source>
</evidence>
<dbReference type="AlphaFoldDB" id="A0A381KM62"/>
<evidence type="ECO:0000256" key="1">
    <source>
        <dbReference type="SAM" id="SignalP"/>
    </source>
</evidence>
<feature type="chain" id="PRO_5016855013" evidence="1">
    <location>
        <begin position="31"/>
        <end position="94"/>
    </location>
</feature>
<keyword evidence="2" id="KW-0378">Hydrolase</keyword>
<sequence length="94" mass="10589">MRKYKSKKLSKLLALLTVCFLIVSTIPVSAENHKTLDGVETAEYSESYLQYLEDVKNGDTAKYNGVIPFPHEMEGTTLRNKGRSSLPSAYKFKV</sequence>
<dbReference type="GO" id="GO:0006508">
    <property type="term" value="P:proteolysis"/>
    <property type="evidence" value="ECO:0007669"/>
    <property type="project" value="UniProtKB-KW"/>
</dbReference>
<name>A0A381KM62_CLODI</name>
<protein>
    <submittedName>
        <fullName evidence="2">Cell surface-associated cysteine protease</fullName>
    </submittedName>
</protein>
<proteinExistence type="predicted"/>
<organism evidence="2">
    <name type="scientific">Clostridioides difficile</name>
    <name type="common">Peptoclostridium difficile</name>
    <dbReference type="NCBI Taxonomy" id="1496"/>
    <lineage>
        <taxon>Bacteria</taxon>
        <taxon>Bacillati</taxon>
        <taxon>Bacillota</taxon>
        <taxon>Clostridia</taxon>
        <taxon>Peptostreptococcales</taxon>
        <taxon>Peptostreptococcaceae</taxon>
        <taxon>Clostridioides</taxon>
    </lineage>
</organism>
<dbReference type="EMBL" id="UFWD01000003">
    <property type="protein sequence ID" value="SUY83727.1"/>
    <property type="molecule type" value="Genomic_DNA"/>
</dbReference>